<protein>
    <submittedName>
        <fullName evidence="3">CPBP family intramembrane metalloprotease</fullName>
    </submittedName>
</protein>
<dbReference type="RefSeq" id="WP_191141456.1">
    <property type="nucleotide sequence ID" value="NZ_JACXAH010000003.1"/>
</dbReference>
<dbReference type="AlphaFoldDB" id="A0A926RTF0"/>
<accession>A0A926RTF0</accession>
<dbReference type="GO" id="GO:0080120">
    <property type="term" value="P:CAAX-box protein maturation"/>
    <property type="evidence" value="ECO:0007669"/>
    <property type="project" value="UniProtKB-ARBA"/>
</dbReference>
<comment type="caution">
    <text evidence="3">The sequence shown here is derived from an EMBL/GenBank/DDBJ whole genome shotgun (WGS) entry which is preliminary data.</text>
</comment>
<proteinExistence type="predicted"/>
<feature type="transmembrane region" description="Helical" evidence="1">
    <location>
        <begin position="182"/>
        <end position="201"/>
    </location>
</feature>
<keyword evidence="4" id="KW-1185">Reference proteome</keyword>
<feature type="domain" description="CAAX prenyl protease 2/Lysostaphin resistance protein A-like" evidence="2">
    <location>
        <begin position="126"/>
        <end position="217"/>
    </location>
</feature>
<feature type="transmembrane region" description="Helical" evidence="1">
    <location>
        <begin position="157"/>
        <end position="176"/>
    </location>
</feature>
<feature type="transmembrane region" description="Helical" evidence="1">
    <location>
        <begin position="124"/>
        <end position="145"/>
    </location>
</feature>
<dbReference type="InterPro" id="IPR003675">
    <property type="entry name" value="Rce1/LyrA-like_dom"/>
</dbReference>
<feature type="transmembrane region" description="Helical" evidence="1">
    <location>
        <begin position="89"/>
        <end position="112"/>
    </location>
</feature>
<dbReference type="Pfam" id="PF02517">
    <property type="entry name" value="Rce1-like"/>
    <property type="match status" value="1"/>
</dbReference>
<dbReference type="EMBL" id="JACXAH010000003">
    <property type="protein sequence ID" value="MBD1371267.1"/>
    <property type="molecule type" value="Genomic_DNA"/>
</dbReference>
<gene>
    <name evidence="3" type="ORF">IC620_02725</name>
</gene>
<sequence length="277" mass="31472">MDFIQETDKGRYIPHPILAIFLIFSFFMMSEFVVILLNEWVSPIFYENMLVYFLSSFISLMIILFVWVRFIERRSLVTLGLANERILFLYGKGVLIGFLYLSICVLILWSFGYLDLSFSLSQPGVFLILPLFVFMIQAATEEILVRGWLFPVLAKRMPILVGAVISSLFFVVAHVLNPNFTWISALNIFLFGMYAVAYSLKEGGIWGICGWHMVWNFAQIALFGIPVSGITPFFDSVLFASVEGPDYMSGGNFGVEGSIVLSIVLGIATLYQWIYKK</sequence>
<evidence type="ECO:0000313" key="4">
    <source>
        <dbReference type="Proteomes" id="UP000661691"/>
    </source>
</evidence>
<feature type="transmembrane region" description="Helical" evidence="1">
    <location>
        <begin position="49"/>
        <end position="68"/>
    </location>
</feature>
<feature type="transmembrane region" description="Helical" evidence="1">
    <location>
        <begin position="254"/>
        <end position="274"/>
    </location>
</feature>
<evidence type="ECO:0000259" key="2">
    <source>
        <dbReference type="Pfam" id="PF02517"/>
    </source>
</evidence>
<organism evidence="3 4">
    <name type="scientific">Polycladospora coralii</name>
    <dbReference type="NCBI Taxonomy" id="2771432"/>
    <lineage>
        <taxon>Bacteria</taxon>
        <taxon>Bacillati</taxon>
        <taxon>Bacillota</taxon>
        <taxon>Bacilli</taxon>
        <taxon>Bacillales</taxon>
        <taxon>Thermoactinomycetaceae</taxon>
        <taxon>Polycladospora</taxon>
    </lineage>
</organism>
<keyword evidence="1" id="KW-1133">Transmembrane helix</keyword>
<dbReference type="GO" id="GO:0008237">
    <property type="term" value="F:metallopeptidase activity"/>
    <property type="evidence" value="ECO:0007669"/>
    <property type="project" value="UniProtKB-KW"/>
</dbReference>
<reference evidence="3" key="1">
    <citation type="submission" date="2020-09" db="EMBL/GenBank/DDBJ databases">
        <title>A novel bacterium of genus Hazenella, isolated from South China Sea.</title>
        <authorList>
            <person name="Huang H."/>
            <person name="Mo K."/>
            <person name="Hu Y."/>
        </authorList>
    </citation>
    <scope>NUCLEOTIDE SEQUENCE</scope>
    <source>
        <strain evidence="3">IB182357</strain>
    </source>
</reference>
<keyword evidence="1" id="KW-0472">Membrane</keyword>
<dbReference type="PANTHER" id="PTHR39430">
    <property type="entry name" value="MEMBRANE-ASSOCIATED PROTEASE-RELATED"/>
    <property type="match status" value="1"/>
</dbReference>
<evidence type="ECO:0000313" key="3">
    <source>
        <dbReference type="EMBL" id="MBD1371267.1"/>
    </source>
</evidence>
<feature type="transmembrane region" description="Helical" evidence="1">
    <location>
        <begin position="213"/>
        <end position="234"/>
    </location>
</feature>
<keyword evidence="3" id="KW-0645">Protease</keyword>
<evidence type="ECO:0000256" key="1">
    <source>
        <dbReference type="SAM" id="Phobius"/>
    </source>
</evidence>
<keyword evidence="1" id="KW-0812">Transmembrane</keyword>
<name>A0A926RTF0_9BACL</name>
<keyword evidence="3" id="KW-0482">Metalloprotease</keyword>
<keyword evidence="3" id="KW-0378">Hydrolase</keyword>
<dbReference type="GO" id="GO:0004175">
    <property type="term" value="F:endopeptidase activity"/>
    <property type="evidence" value="ECO:0007669"/>
    <property type="project" value="UniProtKB-ARBA"/>
</dbReference>
<feature type="transmembrane region" description="Helical" evidence="1">
    <location>
        <begin position="12"/>
        <end position="37"/>
    </location>
</feature>
<dbReference type="Proteomes" id="UP000661691">
    <property type="component" value="Unassembled WGS sequence"/>
</dbReference>
<dbReference type="PANTHER" id="PTHR39430:SF1">
    <property type="entry name" value="PROTEASE"/>
    <property type="match status" value="1"/>
</dbReference>